<feature type="compositionally biased region" description="Low complexity" evidence="1">
    <location>
        <begin position="314"/>
        <end position="323"/>
    </location>
</feature>
<organism evidence="3 4">
    <name type="scientific">Obba rivulosa</name>
    <dbReference type="NCBI Taxonomy" id="1052685"/>
    <lineage>
        <taxon>Eukaryota</taxon>
        <taxon>Fungi</taxon>
        <taxon>Dikarya</taxon>
        <taxon>Basidiomycota</taxon>
        <taxon>Agaricomycotina</taxon>
        <taxon>Agaricomycetes</taxon>
        <taxon>Polyporales</taxon>
        <taxon>Gelatoporiaceae</taxon>
        <taxon>Obba</taxon>
    </lineage>
</organism>
<feature type="compositionally biased region" description="Low complexity" evidence="1">
    <location>
        <begin position="259"/>
        <end position="271"/>
    </location>
</feature>
<name>A0A8E2AUL9_9APHY</name>
<dbReference type="OrthoDB" id="4096268at2759"/>
<dbReference type="PROSITE" id="PS50006">
    <property type="entry name" value="FHA_DOMAIN"/>
    <property type="match status" value="1"/>
</dbReference>
<feature type="region of interest" description="Disordered" evidence="1">
    <location>
        <begin position="228"/>
        <end position="294"/>
    </location>
</feature>
<gene>
    <name evidence="3" type="ORF">OBBRIDRAFT_794195</name>
</gene>
<sequence length="611" mass="66138">MVDAHGDEPAESLTFYKSQTRAVHIGRKSGQPCAKARTQDVDSALFRCPVISRKHAKITFTDFGNAYIIDLNSHHGTYVLRPGELVSSAIKPEVPTVLADGDILTFGKIVGRDEHLVRPVTVRVQLIYGAAAASPFMIEKNLSSSTSKNSSSENEQSDNSPTRSGTGRYGVYSTSSESSNSEHDSDEDEPEEPSAYGMQYRPVLPMRSGRLALLRRVLPPIHIGPLELASPVSGSPRPHVAPLCLPSEAPAQDTMDGGSSNTNNANEASSAPGAWPMSPMEISPLSSPSVLPAQSEPQLPASLLDDFAEWFVPSVPSEQPSSPHRSPSPVFSVAASEHEPGTRENAIDLESFPSPFMNGAPLFSRETSDESVVEVIKDGPSAVQDIAHDRNRPASPDLKPAFINQINDAFIDIAVLQNSRRKNEELFDAHVQTTKMQISELDKQIHDVNLRVTTTIAATDVQMASVTSRLGDLNNEIARVEALRAEVMALPIPVPEPSQVDTMRAILDEMKALRAHTQQQVELELEALKAIRSEAEAAAAQMYTDINETSLKRKRCVEEEETSAAVYAVHEPVVERKTKRRKAMEVASKIAHTAAVAGVGAVAAWAALAFS</sequence>
<dbReference type="SUPFAM" id="SSF49879">
    <property type="entry name" value="SMAD/FHA domain"/>
    <property type="match status" value="1"/>
</dbReference>
<reference evidence="3 4" key="1">
    <citation type="submission" date="2016-07" db="EMBL/GenBank/DDBJ databases">
        <title>Draft genome of the white-rot fungus Obba rivulosa 3A-2.</title>
        <authorList>
            <consortium name="DOE Joint Genome Institute"/>
            <person name="Miettinen O."/>
            <person name="Riley R."/>
            <person name="Acob R."/>
            <person name="Barry K."/>
            <person name="Cullen D."/>
            <person name="De Vries R."/>
            <person name="Hainaut M."/>
            <person name="Hatakka A."/>
            <person name="Henrissat B."/>
            <person name="Hilden K."/>
            <person name="Kuo R."/>
            <person name="Labutti K."/>
            <person name="Lipzen A."/>
            <person name="Makela M.R."/>
            <person name="Sandor L."/>
            <person name="Spatafora J.W."/>
            <person name="Grigoriev I.V."/>
            <person name="Hibbett D.S."/>
        </authorList>
    </citation>
    <scope>NUCLEOTIDE SEQUENCE [LARGE SCALE GENOMIC DNA]</scope>
    <source>
        <strain evidence="3 4">3A-2</strain>
    </source>
</reference>
<evidence type="ECO:0000259" key="2">
    <source>
        <dbReference type="PROSITE" id="PS50006"/>
    </source>
</evidence>
<feature type="compositionally biased region" description="Low complexity" evidence="1">
    <location>
        <begin position="143"/>
        <end position="160"/>
    </location>
</feature>
<dbReference type="EMBL" id="KV722425">
    <property type="protein sequence ID" value="OCH89509.1"/>
    <property type="molecule type" value="Genomic_DNA"/>
</dbReference>
<dbReference type="InterPro" id="IPR008984">
    <property type="entry name" value="SMAD_FHA_dom_sf"/>
</dbReference>
<dbReference type="CDD" id="cd00060">
    <property type="entry name" value="FHA"/>
    <property type="match status" value="1"/>
</dbReference>
<keyword evidence="4" id="KW-1185">Reference proteome</keyword>
<dbReference type="Pfam" id="PF00498">
    <property type="entry name" value="FHA"/>
    <property type="match status" value="1"/>
</dbReference>
<proteinExistence type="predicted"/>
<dbReference type="InterPro" id="IPR000253">
    <property type="entry name" value="FHA_dom"/>
</dbReference>
<protein>
    <recommendedName>
        <fullName evidence="2">FHA domain-containing protein</fullName>
    </recommendedName>
</protein>
<evidence type="ECO:0000313" key="4">
    <source>
        <dbReference type="Proteomes" id="UP000250043"/>
    </source>
</evidence>
<dbReference type="SMART" id="SM00240">
    <property type="entry name" value="FHA"/>
    <property type="match status" value="1"/>
</dbReference>
<feature type="region of interest" description="Disordered" evidence="1">
    <location>
        <begin position="143"/>
        <end position="201"/>
    </location>
</feature>
<accession>A0A8E2AUL9</accession>
<evidence type="ECO:0000256" key="1">
    <source>
        <dbReference type="SAM" id="MobiDB-lite"/>
    </source>
</evidence>
<dbReference type="AlphaFoldDB" id="A0A8E2AUL9"/>
<feature type="domain" description="FHA" evidence="2">
    <location>
        <begin position="23"/>
        <end position="79"/>
    </location>
</feature>
<dbReference type="Gene3D" id="2.60.200.20">
    <property type="match status" value="1"/>
</dbReference>
<feature type="region of interest" description="Disordered" evidence="1">
    <location>
        <begin position="314"/>
        <end position="341"/>
    </location>
</feature>
<evidence type="ECO:0000313" key="3">
    <source>
        <dbReference type="EMBL" id="OCH89509.1"/>
    </source>
</evidence>
<dbReference type="Proteomes" id="UP000250043">
    <property type="component" value="Unassembled WGS sequence"/>
</dbReference>